<dbReference type="PANTHER" id="PTHR43099">
    <property type="entry name" value="UPF0053 PROTEIN YRKA"/>
    <property type="match status" value="1"/>
</dbReference>
<dbReference type="Pfam" id="PF01595">
    <property type="entry name" value="CNNM"/>
    <property type="match status" value="1"/>
</dbReference>
<feature type="domain" description="CBS" evidence="12">
    <location>
        <begin position="282"/>
        <end position="341"/>
    </location>
</feature>
<keyword evidence="6 10" id="KW-1133">Transmembrane helix</keyword>
<protein>
    <submittedName>
        <fullName evidence="14">Hemolysin family protein</fullName>
    </submittedName>
</protein>
<evidence type="ECO:0000256" key="8">
    <source>
        <dbReference type="ARBA" id="ARBA00023136"/>
    </source>
</evidence>
<dbReference type="PANTHER" id="PTHR43099:SF5">
    <property type="entry name" value="HLYC_CORC FAMILY TRANSPORTER"/>
    <property type="match status" value="1"/>
</dbReference>
<dbReference type="Proteomes" id="UP000823904">
    <property type="component" value="Unassembled WGS sequence"/>
</dbReference>
<gene>
    <name evidence="14" type="ORF">H9754_10100</name>
</gene>
<dbReference type="InterPro" id="IPR044751">
    <property type="entry name" value="Ion_transp-like_CBS"/>
</dbReference>
<dbReference type="GO" id="GO:0050660">
    <property type="term" value="F:flavin adenine dinucleotide binding"/>
    <property type="evidence" value="ECO:0007669"/>
    <property type="project" value="InterPro"/>
</dbReference>
<dbReference type="InterPro" id="IPR005170">
    <property type="entry name" value="Transptr-assoc_dom"/>
</dbReference>
<comment type="similarity">
    <text evidence="2">Belongs to the UPF0053 family.</text>
</comment>
<feature type="domain" description="CBS" evidence="12">
    <location>
        <begin position="221"/>
        <end position="281"/>
    </location>
</feature>
<dbReference type="InterPro" id="IPR000644">
    <property type="entry name" value="CBS_dom"/>
</dbReference>
<reference evidence="14" key="2">
    <citation type="submission" date="2021-04" db="EMBL/GenBank/DDBJ databases">
        <authorList>
            <person name="Gilroy R."/>
        </authorList>
    </citation>
    <scope>NUCLEOTIDE SEQUENCE</scope>
    <source>
        <strain evidence="14">ChiSjej3B21-8574</strain>
    </source>
</reference>
<feature type="transmembrane region" description="Helical" evidence="11">
    <location>
        <begin position="57"/>
        <end position="81"/>
    </location>
</feature>
<name>A0A9D2PJU3_9FIRM</name>
<evidence type="ECO:0000259" key="12">
    <source>
        <dbReference type="PROSITE" id="PS51371"/>
    </source>
</evidence>
<feature type="domain" description="CNNM transmembrane" evidence="13">
    <location>
        <begin position="1"/>
        <end position="201"/>
    </location>
</feature>
<evidence type="ECO:0000256" key="10">
    <source>
        <dbReference type="PROSITE-ProRule" id="PRU01193"/>
    </source>
</evidence>
<dbReference type="Gene3D" id="3.30.465.10">
    <property type="match status" value="1"/>
</dbReference>
<evidence type="ECO:0000313" key="15">
    <source>
        <dbReference type="Proteomes" id="UP000823904"/>
    </source>
</evidence>
<proteinExistence type="inferred from homology"/>
<evidence type="ECO:0000256" key="5">
    <source>
        <dbReference type="ARBA" id="ARBA00022737"/>
    </source>
</evidence>
<evidence type="ECO:0000256" key="2">
    <source>
        <dbReference type="ARBA" id="ARBA00006337"/>
    </source>
</evidence>
<sequence length="442" mass="49128">MIGSILLLAILILLNAVFASAEIAVISMNEAKLKKLTEEGNKKAIKLSRLTEQPARFLATIQVAITLAGFLSSAFAADYFAEPLVKALTDAGVPIPINVLNTLSVVLITVILSYFSLIFGELVPKRIAMKKTESLALALSGLLYTVSRLFSPLVGLLTVSTNGVLRLMGIDPEEADEQVTEEEIRMMLSEGSEQGNIDQTDSEMIQNIFDFDDICAEQVCTHRIDVTSLNIDDSMKEWEKTIFESRHTYYPVYKENTDNIVGILDTKDYFRTNSRTRENVLKTSLDEPWFVPENIKANVLFQNMKATRKYFAVLIDEYGGMSGIITLHDLIETLVGDLYDLEDNIEGPEIQKTGEDTWKILGSAPLDDVAEALEIDLPANTFDTFSGYLCDQIGRVPANDESFVCETDTLKIQVHTVVNHRIGETTVTKKDSLLSNKDSKES</sequence>
<dbReference type="InterPro" id="IPR016169">
    <property type="entry name" value="FAD-bd_PCMH_sub2"/>
</dbReference>
<dbReference type="PROSITE" id="PS51846">
    <property type="entry name" value="CNNM"/>
    <property type="match status" value="1"/>
</dbReference>
<dbReference type="SMART" id="SM01091">
    <property type="entry name" value="CorC_HlyC"/>
    <property type="match status" value="1"/>
</dbReference>
<dbReference type="GO" id="GO:0005886">
    <property type="term" value="C:plasma membrane"/>
    <property type="evidence" value="ECO:0007669"/>
    <property type="project" value="UniProtKB-SubCell"/>
</dbReference>
<dbReference type="PROSITE" id="PS51371">
    <property type="entry name" value="CBS"/>
    <property type="match status" value="2"/>
</dbReference>
<dbReference type="InterPro" id="IPR036318">
    <property type="entry name" value="FAD-bd_PCMH-like_sf"/>
</dbReference>
<dbReference type="InterPro" id="IPR002550">
    <property type="entry name" value="CNNM"/>
</dbReference>
<feature type="transmembrane region" description="Helical" evidence="11">
    <location>
        <begin position="135"/>
        <end position="159"/>
    </location>
</feature>
<accession>A0A9D2PJU3</accession>
<dbReference type="SUPFAM" id="SSF56176">
    <property type="entry name" value="FAD-binding/transporter-associated domain-like"/>
    <property type="match status" value="1"/>
</dbReference>
<evidence type="ECO:0000256" key="11">
    <source>
        <dbReference type="SAM" id="Phobius"/>
    </source>
</evidence>
<comment type="caution">
    <text evidence="14">The sequence shown here is derived from an EMBL/GenBank/DDBJ whole genome shotgun (WGS) entry which is preliminary data.</text>
</comment>
<evidence type="ECO:0000313" key="14">
    <source>
        <dbReference type="EMBL" id="HJC50903.1"/>
    </source>
</evidence>
<dbReference type="Gene3D" id="3.10.580.10">
    <property type="entry name" value="CBS-domain"/>
    <property type="match status" value="1"/>
</dbReference>
<dbReference type="EMBL" id="DWWD01000040">
    <property type="protein sequence ID" value="HJC50903.1"/>
    <property type="molecule type" value="Genomic_DNA"/>
</dbReference>
<evidence type="ECO:0000256" key="4">
    <source>
        <dbReference type="ARBA" id="ARBA00022692"/>
    </source>
</evidence>
<evidence type="ECO:0000256" key="7">
    <source>
        <dbReference type="ARBA" id="ARBA00023122"/>
    </source>
</evidence>
<keyword evidence="5" id="KW-0677">Repeat</keyword>
<evidence type="ECO:0000256" key="6">
    <source>
        <dbReference type="ARBA" id="ARBA00022989"/>
    </source>
</evidence>
<evidence type="ECO:0000256" key="3">
    <source>
        <dbReference type="ARBA" id="ARBA00022475"/>
    </source>
</evidence>
<keyword evidence="7 9" id="KW-0129">CBS domain</keyword>
<organism evidence="14 15">
    <name type="scientific">Candidatus Anaerostipes avistercoris</name>
    <dbReference type="NCBI Taxonomy" id="2838462"/>
    <lineage>
        <taxon>Bacteria</taxon>
        <taxon>Bacillati</taxon>
        <taxon>Bacillota</taxon>
        <taxon>Clostridia</taxon>
        <taxon>Lachnospirales</taxon>
        <taxon>Lachnospiraceae</taxon>
        <taxon>Anaerostipes</taxon>
    </lineage>
</organism>
<feature type="transmembrane region" description="Helical" evidence="11">
    <location>
        <begin position="93"/>
        <end position="115"/>
    </location>
</feature>
<comment type="subcellular location">
    <subcellularLocation>
        <location evidence="1">Cell membrane</location>
        <topology evidence="1">Multi-pass membrane protein</topology>
    </subcellularLocation>
</comment>
<evidence type="ECO:0000256" key="9">
    <source>
        <dbReference type="PROSITE-ProRule" id="PRU00703"/>
    </source>
</evidence>
<keyword evidence="8 10" id="KW-0472">Membrane</keyword>
<dbReference type="AlphaFoldDB" id="A0A9D2PJU3"/>
<dbReference type="InterPro" id="IPR046342">
    <property type="entry name" value="CBS_dom_sf"/>
</dbReference>
<dbReference type="CDD" id="cd04590">
    <property type="entry name" value="CBS_pair_CorC_HlyC_assoc"/>
    <property type="match status" value="1"/>
</dbReference>
<keyword evidence="4 10" id="KW-0812">Transmembrane</keyword>
<evidence type="ECO:0000259" key="13">
    <source>
        <dbReference type="PROSITE" id="PS51846"/>
    </source>
</evidence>
<reference evidence="14" key="1">
    <citation type="journal article" date="2021" name="PeerJ">
        <title>Extensive microbial diversity within the chicken gut microbiome revealed by metagenomics and culture.</title>
        <authorList>
            <person name="Gilroy R."/>
            <person name="Ravi A."/>
            <person name="Getino M."/>
            <person name="Pursley I."/>
            <person name="Horton D.L."/>
            <person name="Alikhan N.F."/>
            <person name="Baker D."/>
            <person name="Gharbi K."/>
            <person name="Hall N."/>
            <person name="Watson M."/>
            <person name="Adriaenssens E.M."/>
            <person name="Foster-Nyarko E."/>
            <person name="Jarju S."/>
            <person name="Secka A."/>
            <person name="Antonio M."/>
            <person name="Oren A."/>
            <person name="Chaudhuri R.R."/>
            <person name="La Ragione R."/>
            <person name="Hildebrand F."/>
            <person name="Pallen M.J."/>
        </authorList>
    </citation>
    <scope>NUCLEOTIDE SEQUENCE</scope>
    <source>
        <strain evidence="14">ChiSjej3B21-8574</strain>
    </source>
</reference>
<keyword evidence="3" id="KW-1003">Cell membrane</keyword>
<dbReference type="SUPFAM" id="SSF54631">
    <property type="entry name" value="CBS-domain pair"/>
    <property type="match status" value="1"/>
</dbReference>
<evidence type="ECO:0000256" key="1">
    <source>
        <dbReference type="ARBA" id="ARBA00004651"/>
    </source>
</evidence>
<dbReference type="Pfam" id="PF00571">
    <property type="entry name" value="CBS"/>
    <property type="match status" value="2"/>
</dbReference>
<dbReference type="Pfam" id="PF03471">
    <property type="entry name" value="CorC_HlyC"/>
    <property type="match status" value="1"/>
</dbReference>
<dbReference type="InterPro" id="IPR051676">
    <property type="entry name" value="UPF0053_domain"/>
</dbReference>